<dbReference type="STRING" id="1855383.SAMN05216548_10647"/>
<dbReference type="InterPro" id="IPR013974">
    <property type="entry name" value="SAF"/>
</dbReference>
<dbReference type="Pfam" id="PF08666">
    <property type="entry name" value="SAF"/>
    <property type="match status" value="1"/>
</dbReference>
<proteinExistence type="predicted"/>
<dbReference type="InterPro" id="IPR017592">
    <property type="entry name" value="Pilus_assmbl_Flp-typ_CpaB"/>
</dbReference>
<feature type="domain" description="SAF" evidence="1">
    <location>
        <begin position="27"/>
        <end position="95"/>
    </location>
</feature>
<dbReference type="AlphaFoldDB" id="A0A1H9HHY7"/>
<reference evidence="2 3" key="1">
    <citation type="submission" date="2016-10" db="EMBL/GenBank/DDBJ databases">
        <authorList>
            <person name="de Groot N.N."/>
        </authorList>
    </citation>
    <scope>NUCLEOTIDE SEQUENCE [LARGE SCALE GENOMIC DNA]</scope>
    <source>
        <strain evidence="2 3">A52C2</strain>
    </source>
</reference>
<dbReference type="CDD" id="cd11614">
    <property type="entry name" value="SAF_CpaB_FlgA_like"/>
    <property type="match status" value="1"/>
</dbReference>
<evidence type="ECO:0000313" key="3">
    <source>
        <dbReference type="Proteomes" id="UP000199647"/>
    </source>
</evidence>
<keyword evidence="3" id="KW-1185">Reference proteome</keyword>
<dbReference type="Pfam" id="PF16976">
    <property type="entry name" value="RcpC"/>
    <property type="match status" value="1"/>
</dbReference>
<organism evidence="2 3">
    <name type="scientific">Faunimonas pinastri</name>
    <dbReference type="NCBI Taxonomy" id="1855383"/>
    <lineage>
        <taxon>Bacteria</taxon>
        <taxon>Pseudomonadati</taxon>
        <taxon>Pseudomonadota</taxon>
        <taxon>Alphaproteobacteria</taxon>
        <taxon>Hyphomicrobiales</taxon>
        <taxon>Afifellaceae</taxon>
        <taxon>Faunimonas</taxon>
    </lineage>
</organism>
<name>A0A1H9HHY7_9HYPH</name>
<dbReference type="NCBIfam" id="TIGR03177">
    <property type="entry name" value="pilus_cpaB"/>
    <property type="match status" value="1"/>
</dbReference>
<evidence type="ECO:0000313" key="2">
    <source>
        <dbReference type="EMBL" id="SEQ61924.1"/>
    </source>
</evidence>
<dbReference type="Proteomes" id="UP000199647">
    <property type="component" value="Unassembled WGS sequence"/>
</dbReference>
<sequence>MAAYLALATRRAPAVVQVQAPPPLSTQEVLVAADDLKQGQMLTDKNVRWQTWPDNALNGAFFLKSKSPDEVKTLAGSLVRAPFVSGEPIREAKLARPGTGFLSAILPAGKRAVAVRVSADTSAGGFILPNDRVDVIETTGQKGQKGDNDESSSISRTILTNIPVLAIDQNIQEKNGQSVVVGKTATLQLDPPQAELITAAESAGSLSLALRSIADSGDTQSTASAQRQSNVIQIFRAGQSQVVQTP</sequence>
<gene>
    <name evidence="2" type="ORF">SAMN05216548_10647</name>
</gene>
<protein>
    <submittedName>
        <fullName evidence="2">Pilus assembly protein CpaB</fullName>
    </submittedName>
</protein>
<accession>A0A1H9HHY7</accession>
<dbReference type="EMBL" id="FOFG01000006">
    <property type="protein sequence ID" value="SEQ61924.1"/>
    <property type="molecule type" value="Genomic_DNA"/>
</dbReference>
<dbReference type="InterPro" id="IPR031571">
    <property type="entry name" value="RcpC_dom"/>
</dbReference>
<dbReference type="SMART" id="SM00858">
    <property type="entry name" value="SAF"/>
    <property type="match status" value="1"/>
</dbReference>
<evidence type="ECO:0000259" key="1">
    <source>
        <dbReference type="SMART" id="SM00858"/>
    </source>
</evidence>